<dbReference type="PROSITE" id="PS51847">
    <property type="entry name" value="SMP"/>
    <property type="match status" value="1"/>
</dbReference>
<feature type="compositionally biased region" description="Low complexity" evidence="9">
    <location>
        <begin position="1031"/>
        <end position="1045"/>
    </location>
</feature>
<dbReference type="GO" id="GO:0005789">
    <property type="term" value="C:endoplasmic reticulum membrane"/>
    <property type="evidence" value="ECO:0007669"/>
    <property type="project" value="UniProtKB-SubCell"/>
</dbReference>
<sequence>MPTATQGYTCTVSATSSSLSPSIRSSSACVTSNRPRVSVREVSFSAVGPFMTLKALFYAYILGGITFIPLVIAGLVFFAIYTSVPVGDADPSKWAKAKLQAEGTAVVESTSDGEDPLVPIVELNDLPRTRKGWLIMRRTFEESAVDGGYVTYMRSFLDSRSKDPKRSRPKDTWYVVLKGKVLYLYEDEEMTECEAVVELGGHDVVIFPEGLLDGELFAKRNAICLKPKVREDDKFMPSVTKDMKLGKEDIDEKVEASGSSPKRQEKEREKLQEAEKKMDAAREEALNPSTPWFIFVRSNIEMEDWYFALIHASDHPSNTPSLAPLHPIFQPADMNHLVSTLDELPDVIPTRWLNALMGRMFFSYYRTHTLEAYIIGRLMKKLSKVKRPTFLTDIVVTEVSVGNKAPTLSKPMLKELTREGDAAMEVHFHYKGEFRITIEATATINLGTFKSYTVKLVLAAVLKELEGNLLIKVKRPPSNRIWYAFTQTPRMVLDVEPIVSDRQITWSMILSTIESRLKEIVQESVVMPNMDDIAFFDSAPHEHRGGIWQDACRRERQAPLAEPTPDEARSNASTPLPDVIPPSIDIPAAPPISQSAEELLVTALTSSSPPPMPINLSLAELVNEDVAEPARTRPRSWFSSVRSEDLNSLSRRESYASGQNDDDAQRGRSTEVEKGVATSPRSQSTPNKPESIHSDTSDQDHSSDNSHLNTHLSPHSARRSSSQHSSHTKSTSIDSSSSAPDSTASTSSKKSTAVSTPSSPNSFLSTLKSRAGDKQALSNTAKEAMRKWGVNWGGLRKDTSGSSNDDVSDHGSIGSTIGSRLRPDSNFNVPGKARASYAEVRAAVAERKGRDRNSQVSDEGIDLSRSSSPVTIPIPDGSKGKARTPSNPWSELAPPQGTSGPSSSPDSLALSSSSTSSSRRLSTGETAGVISKKKPAPSISRTNTEAEGQDALDLEAAAPVVLVQPKAKTMTIPGIHASHRGEIMSMGYNAPPQPPSMVPSEGKSSIQSVYRLWKNPTSSGEHQHLEQPLLASQASQHSSQSGESASSEREDRDAPSLTVPPNAHLSSSPPLPPRPVPPPLPPRSTPVPAISRPAIDPMVQSSPPSASETLKSIATKDERTRAASLENGVSSTPPPATRVGVENESAGVSDPDHSQSAETSSSKAIPSHTVTNPGPPLPPRRIQTPA</sequence>
<dbReference type="Pfam" id="PF10296">
    <property type="entry name" value="MMM1"/>
    <property type="match status" value="1"/>
</dbReference>
<gene>
    <name evidence="12" type="ORF">Hypma_016000</name>
</gene>
<evidence type="ECO:0000256" key="3">
    <source>
        <dbReference type="ARBA" id="ARBA00022692"/>
    </source>
</evidence>
<feature type="compositionally biased region" description="Low complexity" evidence="9">
    <location>
        <begin position="575"/>
        <end position="590"/>
    </location>
</feature>
<evidence type="ECO:0000256" key="5">
    <source>
        <dbReference type="ARBA" id="ARBA00022989"/>
    </source>
</evidence>
<evidence type="ECO:0000256" key="6">
    <source>
        <dbReference type="ARBA" id="ARBA00023055"/>
    </source>
</evidence>
<feature type="region of interest" description="Disordered" evidence="9">
    <location>
        <begin position="246"/>
        <end position="282"/>
    </location>
</feature>
<comment type="subcellular location">
    <subcellularLocation>
        <location evidence="1">Endoplasmic reticulum membrane</location>
    </subcellularLocation>
</comment>
<dbReference type="STRING" id="39966.A0A369K6U9"/>
<feature type="region of interest" description="Disordered" evidence="9">
    <location>
        <begin position="1012"/>
        <end position="1186"/>
    </location>
</feature>
<dbReference type="GO" id="GO:0015914">
    <property type="term" value="P:phospholipid transport"/>
    <property type="evidence" value="ECO:0007669"/>
    <property type="project" value="TreeGrafter"/>
</dbReference>
<feature type="region of interest" description="Disordered" evidence="9">
    <location>
        <begin position="844"/>
        <end position="947"/>
    </location>
</feature>
<feature type="compositionally biased region" description="Polar residues" evidence="9">
    <location>
        <begin position="679"/>
        <end position="688"/>
    </location>
</feature>
<keyword evidence="2" id="KW-0813">Transport</keyword>
<dbReference type="GO" id="GO:0032865">
    <property type="term" value="C:ERMES complex"/>
    <property type="evidence" value="ECO:0007669"/>
    <property type="project" value="TreeGrafter"/>
</dbReference>
<keyword evidence="4" id="KW-0256">Endoplasmic reticulum</keyword>
<dbReference type="Proteomes" id="UP000076154">
    <property type="component" value="Unassembled WGS sequence"/>
</dbReference>
<feature type="compositionally biased region" description="Basic and acidic residues" evidence="9">
    <location>
        <begin position="663"/>
        <end position="674"/>
    </location>
</feature>
<dbReference type="OrthoDB" id="26740at2759"/>
<proteinExistence type="predicted"/>
<feature type="compositionally biased region" description="Pro residues" evidence="9">
    <location>
        <begin position="1069"/>
        <end position="1085"/>
    </location>
</feature>
<evidence type="ECO:0000256" key="1">
    <source>
        <dbReference type="ARBA" id="ARBA00004586"/>
    </source>
</evidence>
<evidence type="ECO:0000256" key="10">
    <source>
        <dbReference type="SAM" id="Phobius"/>
    </source>
</evidence>
<dbReference type="AlphaFoldDB" id="A0A369K6U9"/>
<evidence type="ECO:0000256" key="4">
    <source>
        <dbReference type="ARBA" id="ARBA00022824"/>
    </source>
</evidence>
<accession>A0A369K6U9</accession>
<dbReference type="EMBL" id="LUEZ02000010">
    <property type="protein sequence ID" value="RDB28385.1"/>
    <property type="molecule type" value="Genomic_DNA"/>
</dbReference>
<dbReference type="InParanoid" id="A0A369K6U9"/>
<feature type="region of interest" description="Disordered" evidence="9">
    <location>
        <begin position="559"/>
        <end position="590"/>
    </location>
</feature>
<keyword evidence="7" id="KW-0446">Lipid-binding</keyword>
<dbReference type="GO" id="GO:1990456">
    <property type="term" value="P:mitochondrion-endoplasmic reticulum membrane tethering"/>
    <property type="evidence" value="ECO:0007669"/>
    <property type="project" value="TreeGrafter"/>
</dbReference>
<feature type="compositionally biased region" description="Polar residues" evidence="9">
    <location>
        <begin position="1099"/>
        <end position="1112"/>
    </location>
</feature>
<evidence type="ECO:0000313" key="12">
    <source>
        <dbReference type="EMBL" id="RDB28385.1"/>
    </source>
</evidence>
<name>A0A369K6U9_HYPMA</name>
<dbReference type="CDD" id="cd21675">
    <property type="entry name" value="SMP_TEX2"/>
    <property type="match status" value="1"/>
</dbReference>
<keyword evidence="5 10" id="KW-1133">Transmembrane helix</keyword>
<feature type="compositionally biased region" description="Low complexity" evidence="9">
    <location>
        <begin position="705"/>
        <end position="760"/>
    </location>
</feature>
<evidence type="ECO:0000256" key="8">
    <source>
        <dbReference type="ARBA" id="ARBA00023136"/>
    </source>
</evidence>
<evidence type="ECO:0000256" key="9">
    <source>
        <dbReference type="SAM" id="MobiDB-lite"/>
    </source>
</evidence>
<dbReference type="SUPFAM" id="SSF50729">
    <property type="entry name" value="PH domain-like"/>
    <property type="match status" value="1"/>
</dbReference>
<feature type="compositionally biased region" description="Basic and acidic residues" evidence="9">
    <location>
        <begin position="690"/>
        <end position="704"/>
    </location>
</feature>
<keyword evidence="3 10" id="KW-0812">Transmembrane</keyword>
<dbReference type="InterPro" id="IPR031468">
    <property type="entry name" value="SMP_LBD"/>
</dbReference>
<feature type="compositionally biased region" description="Polar residues" evidence="9">
    <location>
        <begin position="1156"/>
        <end position="1172"/>
    </location>
</feature>
<feature type="region of interest" description="Disordered" evidence="9">
    <location>
        <begin position="792"/>
        <end position="830"/>
    </location>
</feature>
<feature type="compositionally biased region" description="Basic and acidic residues" evidence="9">
    <location>
        <begin position="642"/>
        <end position="654"/>
    </location>
</feature>
<evidence type="ECO:0000256" key="2">
    <source>
        <dbReference type="ARBA" id="ARBA00022448"/>
    </source>
</evidence>
<feature type="domain" description="SMP-LTD" evidence="11">
    <location>
        <begin position="346"/>
        <end position="536"/>
    </location>
</feature>
<evidence type="ECO:0000259" key="11">
    <source>
        <dbReference type="PROSITE" id="PS51847"/>
    </source>
</evidence>
<keyword evidence="13" id="KW-1185">Reference proteome</keyword>
<dbReference type="PANTHER" id="PTHR13466">
    <property type="entry name" value="TEX2 PROTEIN-RELATED"/>
    <property type="match status" value="1"/>
</dbReference>
<feature type="region of interest" description="Disordered" evidence="9">
    <location>
        <begin position="628"/>
        <end position="780"/>
    </location>
</feature>
<feature type="transmembrane region" description="Helical" evidence="10">
    <location>
        <begin position="57"/>
        <end position="81"/>
    </location>
</feature>
<reference evidence="12" key="1">
    <citation type="submission" date="2018-04" db="EMBL/GenBank/DDBJ databases">
        <title>Whole genome sequencing of Hypsizygus marmoreus.</title>
        <authorList>
            <person name="Choi I.-G."/>
            <person name="Min B."/>
            <person name="Kim J.-G."/>
            <person name="Kim S."/>
            <person name="Oh Y.-L."/>
            <person name="Kong W.-S."/>
            <person name="Park H."/>
            <person name="Jeong J."/>
            <person name="Song E.-S."/>
        </authorList>
    </citation>
    <scope>NUCLEOTIDE SEQUENCE [LARGE SCALE GENOMIC DNA]</scope>
    <source>
        <strain evidence="12">51987-8</strain>
    </source>
</reference>
<dbReference type="PANTHER" id="PTHR13466:SF19">
    <property type="entry name" value="NUCLEUS-VACUOLE JUNCTION PROTEIN 2"/>
    <property type="match status" value="1"/>
</dbReference>
<feature type="compositionally biased region" description="Basic and acidic residues" evidence="9">
    <location>
        <begin position="262"/>
        <end position="282"/>
    </location>
</feature>
<evidence type="ECO:0000313" key="13">
    <source>
        <dbReference type="Proteomes" id="UP000076154"/>
    </source>
</evidence>
<dbReference type="InterPro" id="IPR019411">
    <property type="entry name" value="MMM1_dom"/>
</dbReference>
<protein>
    <recommendedName>
        <fullName evidence="11">SMP-LTD domain-containing protein</fullName>
    </recommendedName>
</protein>
<dbReference type="GO" id="GO:0008289">
    <property type="term" value="F:lipid binding"/>
    <property type="evidence" value="ECO:0007669"/>
    <property type="project" value="UniProtKB-KW"/>
</dbReference>
<comment type="caution">
    <text evidence="12">The sequence shown here is derived from an EMBL/GenBank/DDBJ whole genome shotgun (WGS) entry which is preliminary data.</text>
</comment>
<feature type="compositionally biased region" description="Basic and acidic residues" evidence="9">
    <location>
        <begin position="246"/>
        <end position="255"/>
    </location>
</feature>
<evidence type="ECO:0000256" key="7">
    <source>
        <dbReference type="ARBA" id="ARBA00023121"/>
    </source>
</evidence>
<feature type="compositionally biased region" description="Basic and acidic residues" evidence="9">
    <location>
        <begin position="844"/>
        <end position="853"/>
    </location>
</feature>
<keyword evidence="6" id="KW-0445">Lipid transport</keyword>
<feature type="compositionally biased region" description="Low complexity" evidence="9">
    <location>
        <begin position="897"/>
        <end position="924"/>
    </location>
</feature>
<organism evidence="12 13">
    <name type="scientific">Hypsizygus marmoreus</name>
    <name type="common">White beech mushroom</name>
    <name type="synonym">Agaricus marmoreus</name>
    <dbReference type="NCBI Taxonomy" id="39966"/>
    <lineage>
        <taxon>Eukaryota</taxon>
        <taxon>Fungi</taxon>
        <taxon>Dikarya</taxon>
        <taxon>Basidiomycota</taxon>
        <taxon>Agaricomycotina</taxon>
        <taxon>Agaricomycetes</taxon>
        <taxon>Agaricomycetidae</taxon>
        <taxon>Agaricales</taxon>
        <taxon>Tricholomatineae</taxon>
        <taxon>Lyophyllaceae</taxon>
        <taxon>Hypsizygus</taxon>
    </lineage>
</organism>
<keyword evidence="8 10" id="KW-0472">Membrane</keyword>